<dbReference type="CDD" id="cd00293">
    <property type="entry name" value="USP-like"/>
    <property type="match status" value="1"/>
</dbReference>
<dbReference type="RefSeq" id="WP_341838843.1">
    <property type="nucleotide sequence ID" value="NZ_CP149792.1"/>
</dbReference>
<accession>A0ABZ2YW17</accession>
<evidence type="ECO:0000313" key="2">
    <source>
        <dbReference type="Proteomes" id="UP001449657"/>
    </source>
</evidence>
<sequence length="279" mass="30996">MKKVLYLADAYKIDRHPLDFAGFVCQLLHAPLTGLFVELAAHDSASEKALREEMICSGGDCNRDTPMEILRDECIQRNLSVFRNTCDEVGFNAQALLISDHIADTVVTECRYADLLLIDPALGLSVSNAGHSPSMARNILSQSECPVILVPERFDGLEEIVFAYDGSPSSVFAIKQFCALFPRLTDRRLTVLTAHGETWVSKKELQLMGDWLRGNFREVKFVNAGDDSRIALLEYVLEKDKLLIVMGAYGRSGWSAFVSASHAEPLAKFVSKALFISHH</sequence>
<gene>
    <name evidence="1" type="ORF">WJU22_14195</name>
</gene>
<reference evidence="1 2" key="1">
    <citation type="submission" date="2024-03" db="EMBL/GenBank/DDBJ databases">
        <title>Chitinophaga caseinilytica sp. nov., a casein hydrolysing bacterium isolated from forest soil.</title>
        <authorList>
            <person name="Lee D.S."/>
            <person name="Han D.M."/>
            <person name="Baek J.H."/>
            <person name="Choi D.G."/>
            <person name="Jeon J.H."/>
            <person name="Jeon C.O."/>
        </authorList>
    </citation>
    <scope>NUCLEOTIDE SEQUENCE [LARGE SCALE GENOMIC DNA]</scope>
    <source>
        <strain evidence="1 2">KACC 19118</strain>
    </source>
</reference>
<keyword evidence="2" id="KW-1185">Reference proteome</keyword>
<organism evidence="1 2">
    <name type="scientific">Chitinophaga caseinilytica</name>
    <dbReference type="NCBI Taxonomy" id="2267521"/>
    <lineage>
        <taxon>Bacteria</taxon>
        <taxon>Pseudomonadati</taxon>
        <taxon>Bacteroidota</taxon>
        <taxon>Chitinophagia</taxon>
        <taxon>Chitinophagales</taxon>
        <taxon>Chitinophagaceae</taxon>
        <taxon>Chitinophaga</taxon>
    </lineage>
</organism>
<protein>
    <submittedName>
        <fullName evidence="1">Universal stress protein</fullName>
    </submittedName>
</protein>
<dbReference type="SUPFAM" id="SSF52402">
    <property type="entry name" value="Adenine nucleotide alpha hydrolases-like"/>
    <property type="match status" value="2"/>
</dbReference>
<evidence type="ECO:0000313" key="1">
    <source>
        <dbReference type="EMBL" id="WZN44049.1"/>
    </source>
</evidence>
<dbReference type="Proteomes" id="UP001449657">
    <property type="component" value="Chromosome"/>
</dbReference>
<dbReference type="EMBL" id="CP150096">
    <property type="protein sequence ID" value="WZN44049.1"/>
    <property type="molecule type" value="Genomic_DNA"/>
</dbReference>
<name>A0ABZ2YW17_9BACT</name>
<dbReference type="Gene3D" id="3.40.50.12370">
    <property type="match status" value="1"/>
</dbReference>
<proteinExistence type="predicted"/>